<dbReference type="Pfam" id="PF07081">
    <property type="entry name" value="DUF1349"/>
    <property type="match status" value="1"/>
</dbReference>
<dbReference type="HOGENOM" id="CLU_077442_2_0_1"/>
<evidence type="ECO:0000313" key="2">
    <source>
        <dbReference type="Proteomes" id="UP000054266"/>
    </source>
</evidence>
<organism evidence="1 2">
    <name type="scientific">Phialophora macrospora</name>
    <dbReference type="NCBI Taxonomy" id="1851006"/>
    <lineage>
        <taxon>Eukaryota</taxon>
        <taxon>Fungi</taxon>
        <taxon>Dikarya</taxon>
        <taxon>Ascomycota</taxon>
        <taxon>Pezizomycotina</taxon>
        <taxon>Eurotiomycetes</taxon>
        <taxon>Chaetothyriomycetidae</taxon>
        <taxon>Chaetothyriales</taxon>
        <taxon>Herpotrichiellaceae</taxon>
        <taxon>Phialophora</taxon>
    </lineage>
</organism>
<dbReference type="SUPFAM" id="SSF49899">
    <property type="entry name" value="Concanavalin A-like lectins/glucanases"/>
    <property type="match status" value="1"/>
</dbReference>
<dbReference type="InterPro" id="IPR009784">
    <property type="entry name" value="DUF1349"/>
</dbReference>
<proteinExistence type="predicted"/>
<dbReference type="Proteomes" id="UP000054266">
    <property type="component" value="Unassembled WGS sequence"/>
</dbReference>
<sequence length="196" mass="21474">MASTFRAVHLKHAIPNLQGPFDITCAADTDIWDKPPAIHSFNAPIIYQTTTKDAFISATVTISADFKDRYDQGGLCLVVKTADRTRWVKTGIEVIGSKPTLTTVTKDEWSDASMRSLFGDPKGPATVEIRAEDDGALSVSTFDLDGENILVREVTWWGNIPGDTEVWVGPYTAKPAPNGEKDDFTAHFDGLSIKTR</sequence>
<reference evidence="1 2" key="1">
    <citation type="submission" date="2015-01" db="EMBL/GenBank/DDBJ databases">
        <title>The Genome Sequence of Capronia semiimmersa CBS27337.</title>
        <authorList>
            <consortium name="The Broad Institute Genomics Platform"/>
            <person name="Cuomo C."/>
            <person name="de Hoog S."/>
            <person name="Gorbushina A."/>
            <person name="Stielow B."/>
            <person name="Teixiera M."/>
            <person name="Abouelleil A."/>
            <person name="Chapman S.B."/>
            <person name="Priest M."/>
            <person name="Young S.K."/>
            <person name="Wortman J."/>
            <person name="Nusbaum C."/>
            <person name="Birren B."/>
        </authorList>
    </citation>
    <scope>NUCLEOTIDE SEQUENCE [LARGE SCALE GENOMIC DNA]</scope>
    <source>
        <strain evidence="1 2">CBS 27337</strain>
    </source>
</reference>
<dbReference type="Gene3D" id="2.60.120.200">
    <property type="match status" value="1"/>
</dbReference>
<evidence type="ECO:0000313" key="1">
    <source>
        <dbReference type="EMBL" id="KIW69500.1"/>
    </source>
</evidence>
<protein>
    <submittedName>
        <fullName evidence="1">Uncharacterized protein</fullName>
    </submittedName>
</protein>
<dbReference type="AlphaFoldDB" id="A0A0D2FSL0"/>
<dbReference type="PANTHER" id="PTHR35332">
    <property type="entry name" value="REGULATION OF ENOLASE PROTEIN 1"/>
    <property type="match status" value="1"/>
</dbReference>
<dbReference type="EMBL" id="KN846958">
    <property type="protein sequence ID" value="KIW69500.1"/>
    <property type="molecule type" value="Genomic_DNA"/>
</dbReference>
<dbReference type="InterPro" id="IPR013320">
    <property type="entry name" value="ConA-like_dom_sf"/>
</dbReference>
<name>A0A0D2FSL0_9EURO</name>
<dbReference type="PANTHER" id="PTHR35332:SF2">
    <property type="entry name" value="REGULATION OF ENOLASE PROTEIN 1"/>
    <property type="match status" value="1"/>
</dbReference>
<accession>A0A0D2FSL0</accession>
<dbReference type="STRING" id="5601.A0A0D2FSL0"/>
<keyword evidence="2" id="KW-1185">Reference proteome</keyword>
<gene>
    <name evidence="1" type="ORF">PV04_05373</name>
</gene>